<accession>A0A835LC69</accession>
<organism evidence="1 2">
    <name type="scientific">Coptis chinensis</name>
    <dbReference type="NCBI Taxonomy" id="261450"/>
    <lineage>
        <taxon>Eukaryota</taxon>
        <taxon>Viridiplantae</taxon>
        <taxon>Streptophyta</taxon>
        <taxon>Embryophyta</taxon>
        <taxon>Tracheophyta</taxon>
        <taxon>Spermatophyta</taxon>
        <taxon>Magnoliopsida</taxon>
        <taxon>Ranunculales</taxon>
        <taxon>Ranunculaceae</taxon>
        <taxon>Coptidoideae</taxon>
        <taxon>Coptis</taxon>
    </lineage>
</organism>
<dbReference type="PANTHER" id="PTHR34456:SF13">
    <property type="entry name" value="REVERSE TRANSCRIPTASE DOMAIN-CONTAINING PROTEIN"/>
    <property type="match status" value="1"/>
</dbReference>
<proteinExistence type="predicted"/>
<gene>
    <name evidence="1" type="ORF">IFM89_019155</name>
</gene>
<dbReference type="InterPro" id="IPR021109">
    <property type="entry name" value="Peptidase_aspartic_dom_sf"/>
</dbReference>
<dbReference type="AlphaFoldDB" id="A0A835LC69"/>
<evidence type="ECO:0000313" key="2">
    <source>
        <dbReference type="Proteomes" id="UP000631114"/>
    </source>
</evidence>
<dbReference type="SUPFAM" id="SSF56672">
    <property type="entry name" value="DNA/RNA polymerases"/>
    <property type="match status" value="1"/>
</dbReference>
<dbReference type="EMBL" id="JADFTS010000009">
    <property type="protein sequence ID" value="KAF9589105.1"/>
    <property type="molecule type" value="Genomic_DNA"/>
</dbReference>
<dbReference type="PANTHER" id="PTHR34456">
    <property type="entry name" value="MITOVIRUS RNA-DEPENDENT RNA POLYMERASE"/>
    <property type="match status" value="1"/>
</dbReference>
<sequence length="360" mass="40383">MSATHFSLVATPAMIIGKGDETWKRHSIFRTRCISKGKLCTVVIDGGFTDNLVSQEMVDKLGLQTTKHSKPFSIQWFKKGDLVAVNHQCLVPLTIGPYEDTVMCTVVPMDVFNLLLGRPWQFDHRSIHDGVKNTHLFLHKGRKLILEPLKPPDIETTMCTTFLAEARNLETSKRMWLFNLYYSSWPLFALSHHFLVWYCAELVYPGREFRRYAVLGDDVVIADPLVAKRNEEALGEFQVEISRQKSLISSTGSFEFAKRFFVKNGSVDLSPISIRTLMSFMSPFGLMGISYPSLIKNLLRICGMGYKVIALLNHNASPKRVSSDKGNVGITRGLSSLSFEIWLGHSLSLSEGSSSGILAI</sequence>
<reference evidence="1 2" key="1">
    <citation type="submission" date="2020-10" db="EMBL/GenBank/DDBJ databases">
        <title>The Coptis chinensis genome and diversification of protoberbering-type alkaloids.</title>
        <authorList>
            <person name="Wang B."/>
            <person name="Shu S."/>
            <person name="Song C."/>
            <person name="Liu Y."/>
        </authorList>
    </citation>
    <scope>NUCLEOTIDE SEQUENCE [LARGE SCALE GENOMIC DNA]</scope>
    <source>
        <strain evidence="1">HL-2020</strain>
        <tissue evidence="1">Leaf</tissue>
    </source>
</reference>
<dbReference type="InterPro" id="IPR043502">
    <property type="entry name" value="DNA/RNA_pol_sf"/>
</dbReference>
<dbReference type="Pfam" id="PF05919">
    <property type="entry name" value="Mitovir_RNA_pol"/>
    <property type="match status" value="1"/>
</dbReference>
<comment type="caution">
    <text evidence="1">The sequence shown here is derived from an EMBL/GenBank/DDBJ whole genome shotgun (WGS) entry which is preliminary data.</text>
</comment>
<dbReference type="Gene3D" id="2.40.70.10">
    <property type="entry name" value="Acid Proteases"/>
    <property type="match status" value="1"/>
</dbReference>
<evidence type="ECO:0000313" key="1">
    <source>
        <dbReference type="EMBL" id="KAF9589105.1"/>
    </source>
</evidence>
<name>A0A835LC69_9MAGN</name>
<dbReference type="OrthoDB" id="786689at2759"/>
<dbReference type="CDD" id="cd00303">
    <property type="entry name" value="retropepsin_like"/>
    <property type="match status" value="1"/>
</dbReference>
<dbReference type="Proteomes" id="UP000631114">
    <property type="component" value="Unassembled WGS sequence"/>
</dbReference>
<dbReference type="InterPro" id="IPR008686">
    <property type="entry name" value="RNA_pol_mitovir"/>
</dbReference>
<keyword evidence="2" id="KW-1185">Reference proteome</keyword>
<protein>
    <submittedName>
        <fullName evidence="1">Uncharacterized protein</fullName>
    </submittedName>
</protein>